<reference evidence="3" key="1">
    <citation type="submission" date="2016-11" db="UniProtKB">
        <authorList>
            <consortium name="WormBaseParasite"/>
        </authorList>
    </citation>
    <scope>IDENTIFICATION</scope>
</reference>
<dbReference type="Proteomes" id="UP000095283">
    <property type="component" value="Unplaced"/>
</dbReference>
<feature type="compositionally biased region" description="Polar residues" evidence="1">
    <location>
        <begin position="51"/>
        <end position="61"/>
    </location>
</feature>
<protein>
    <submittedName>
        <fullName evidence="3">Uncharacterized protein</fullName>
    </submittedName>
</protein>
<keyword evidence="2" id="KW-1185">Reference proteome</keyword>
<accession>A0A1I7WG73</accession>
<evidence type="ECO:0000256" key="1">
    <source>
        <dbReference type="SAM" id="MobiDB-lite"/>
    </source>
</evidence>
<organism evidence="2 3">
    <name type="scientific">Heterorhabditis bacteriophora</name>
    <name type="common">Entomopathogenic nematode worm</name>
    <dbReference type="NCBI Taxonomy" id="37862"/>
    <lineage>
        <taxon>Eukaryota</taxon>
        <taxon>Metazoa</taxon>
        <taxon>Ecdysozoa</taxon>
        <taxon>Nematoda</taxon>
        <taxon>Chromadorea</taxon>
        <taxon>Rhabditida</taxon>
        <taxon>Rhabditina</taxon>
        <taxon>Rhabditomorpha</taxon>
        <taxon>Strongyloidea</taxon>
        <taxon>Heterorhabditidae</taxon>
        <taxon>Heterorhabditis</taxon>
    </lineage>
</organism>
<dbReference type="AlphaFoldDB" id="A0A1I7WG73"/>
<evidence type="ECO:0000313" key="3">
    <source>
        <dbReference type="WBParaSite" id="Hba_03987"/>
    </source>
</evidence>
<feature type="region of interest" description="Disordered" evidence="1">
    <location>
        <begin position="45"/>
        <end position="64"/>
    </location>
</feature>
<dbReference type="WBParaSite" id="Hba_03987">
    <property type="protein sequence ID" value="Hba_03987"/>
    <property type="gene ID" value="Hba_03987"/>
</dbReference>
<evidence type="ECO:0000313" key="2">
    <source>
        <dbReference type="Proteomes" id="UP000095283"/>
    </source>
</evidence>
<name>A0A1I7WG73_HETBA</name>
<proteinExistence type="predicted"/>
<sequence>MRYFDSGHSSSYVIVSPKEKDKIHIIENEKNAKIEIQQVENVKEGKENVKQKSTSIHLSKNPSEKLSKENNKFLKILKSVFLNEDHIYQN</sequence>